<organism evidence="2 3">
    <name type="scientific">Pseudomonas cannabina</name>
    <dbReference type="NCBI Taxonomy" id="86840"/>
    <lineage>
        <taxon>Bacteria</taxon>
        <taxon>Pseudomonadati</taxon>
        <taxon>Pseudomonadota</taxon>
        <taxon>Gammaproteobacteria</taxon>
        <taxon>Pseudomonadales</taxon>
        <taxon>Pseudomonadaceae</taxon>
        <taxon>Pseudomonas</taxon>
    </lineage>
</organism>
<dbReference type="SUPFAM" id="SSF52540">
    <property type="entry name" value="P-loop containing nucleoside triphosphate hydrolases"/>
    <property type="match status" value="1"/>
</dbReference>
<evidence type="ECO:0000313" key="3">
    <source>
        <dbReference type="Proteomes" id="UP000050564"/>
    </source>
</evidence>
<dbReference type="PATRIC" id="fig|86840.3.peg.3436"/>
<evidence type="ECO:0000313" key="2">
    <source>
        <dbReference type="EMBL" id="KPW68877.1"/>
    </source>
</evidence>
<sequence>MAIIAVLQQKGGVTKSTLARAIATEAARAGLDTLLADINPQQQTSYLWSVARDEASLQPRVDSTVYHRSDKLIREAEGRQLVVVDGGPHASNQSLEIAKVASVIVIPTGVTKDDLREALKLGTEFVAEGVPRTKLLYILSRTPQSDRELDSARSNIEAFGFACATGSIPLSTGYGAAMDLGLAITETRFKGLNDKALSVVQQVFNHANNA</sequence>
<feature type="domain" description="AAA" evidence="1">
    <location>
        <begin position="1"/>
        <end position="67"/>
    </location>
</feature>
<proteinExistence type="predicted"/>
<evidence type="ECO:0000259" key="1">
    <source>
        <dbReference type="Pfam" id="PF13614"/>
    </source>
</evidence>
<dbReference type="InterPro" id="IPR050678">
    <property type="entry name" value="DNA_Partitioning_ATPase"/>
</dbReference>
<protein>
    <recommendedName>
        <fullName evidence="1">AAA domain-containing protein</fullName>
    </recommendedName>
</protein>
<name>A0A0P9NC58_PSECA</name>
<gene>
    <name evidence="2" type="ORF">ALO81_200195</name>
</gene>
<dbReference type="AlphaFoldDB" id="A0A0P9NC58"/>
<dbReference type="RefSeq" id="WP_003381804.1">
    <property type="nucleotide sequence ID" value="NZ_FNKU01000008.1"/>
</dbReference>
<dbReference type="InterPro" id="IPR027417">
    <property type="entry name" value="P-loop_NTPase"/>
</dbReference>
<dbReference type="EMBL" id="LJPX01000461">
    <property type="protein sequence ID" value="KPW68877.1"/>
    <property type="molecule type" value="Genomic_DNA"/>
</dbReference>
<reference evidence="2 3" key="1">
    <citation type="submission" date="2015-09" db="EMBL/GenBank/DDBJ databases">
        <title>Genome announcement of multiple Pseudomonas syringae strains.</title>
        <authorList>
            <person name="Thakur S."/>
            <person name="Wang P.W."/>
            <person name="Gong Y."/>
            <person name="Weir B.S."/>
            <person name="Guttman D.S."/>
        </authorList>
    </citation>
    <scope>NUCLEOTIDE SEQUENCE [LARGE SCALE GENOMIC DNA]</scope>
    <source>
        <strain evidence="2 3">ICMP2823</strain>
    </source>
</reference>
<dbReference type="Proteomes" id="UP000050564">
    <property type="component" value="Unassembled WGS sequence"/>
</dbReference>
<dbReference type="Pfam" id="PF13614">
    <property type="entry name" value="AAA_31"/>
    <property type="match status" value="1"/>
</dbReference>
<dbReference type="InterPro" id="IPR025669">
    <property type="entry name" value="AAA_dom"/>
</dbReference>
<comment type="caution">
    <text evidence="2">The sequence shown here is derived from an EMBL/GenBank/DDBJ whole genome shotgun (WGS) entry which is preliminary data.</text>
</comment>
<dbReference type="PIRSF" id="PIRSF009320">
    <property type="entry name" value="Nuc_binding_HP_1000"/>
    <property type="match status" value="1"/>
</dbReference>
<accession>A0A0P9NC58</accession>
<dbReference type="PANTHER" id="PTHR13696">
    <property type="entry name" value="P-LOOP CONTAINING NUCLEOSIDE TRIPHOSPHATE HYDROLASE"/>
    <property type="match status" value="1"/>
</dbReference>
<dbReference type="CDD" id="cd02042">
    <property type="entry name" value="ParAB_family"/>
    <property type="match status" value="1"/>
</dbReference>
<dbReference type="PANTHER" id="PTHR13696:SF99">
    <property type="entry name" value="COBYRINIC ACID AC-DIAMIDE SYNTHASE"/>
    <property type="match status" value="1"/>
</dbReference>
<dbReference type="Gene3D" id="3.40.50.300">
    <property type="entry name" value="P-loop containing nucleotide triphosphate hydrolases"/>
    <property type="match status" value="1"/>
</dbReference>